<keyword evidence="4" id="KW-1185">Reference proteome</keyword>
<gene>
    <name evidence="3" type="ORF">CR513_03240</name>
</gene>
<dbReference type="Proteomes" id="UP000257109">
    <property type="component" value="Unassembled WGS sequence"/>
</dbReference>
<dbReference type="EMBL" id="QJKJ01000543">
    <property type="protein sequence ID" value="RDY12005.1"/>
    <property type="molecule type" value="Genomic_DNA"/>
</dbReference>
<proteinExistence type="predicted"/>
<feature type="non-terminal residue" evidence="3">
    <location>
        <position position="1"/>
    </location>
</feature>
<comment type="caution">
    <text evidence="3">The sequence shown here is derived from an EMBL/GenBank/DDBJ whole genome shotgun (WGS) entry which is preliminary data.</text>
</comment>
<dbReference type="Pfam" id="PF03732">
    <property type="entry name" value="Retrotrans_gag"/>
    <property type="match status" value="1"/>
</dbReference>
<feature type="domain" description="Retrotransposon gag" evidence="2">
    <location>
        <begin position="132"/>
        <end position="217"/>
    </location>
</feature>
<feature type="region of interest" description="Disordered" evidence="1">
    <location>
        <begin position="1"/>
        <end position="56"/>
    </location>
</feature>
<reference evidence="3" key="1">
    <citation type="submission" date="2018-05" db="EMBL/GenBank/DDBJ databases">
        <title>Draft genome of Mucuna pruriens seed.</title>
        <authorList>
            <person name="Nnadi N.E."/>
            <person name="Vos R."/>
            <person name="Hasami M.H."/>
            <person name="Devisetty U.K."/>
            <person name="Aguiy J.C."/>
        </authorList>
    </citation>
    <scope>NUCLEOTIDE SEQUENCE [LARGE SCALE GENOMIC DNA]</scope>
    <source>
        <strain evidence="3">JCA_2017</strain>
    </source>
</reference>
<dbReference type="OrthoDB" id="1750196at2759"/>
<evidence type="ECO:0000256" key="1">
    <source>
        <dbReference type="SAM" id="MobiDB-lite"/>
    </source>
</evidence>
<dbReference type="InterPro" id="IPR005162">
    <property type="entry name" value="Retrotrans_gag_dom"/>
</dbReference>
<name>A0A371IAI6_MUCPR</name>
<evidence type="ECO:0000313" key="3">
    <source>
        <dbReference type="EMBL" id="RDY12005.1"/>
    </source>
</evidence>
<accession>A0A371IAI6</accession>
<feature type="compositionally biased region" description="Polar residues" evidence="1">
    <location>
        <begin position="38"/>
        <end position="51"/>
    </location>
</feature>
<dbReference type="PANTHER" id="PTHR33223">
    <property type="entry name" value="CCHC-TYPE DOMAIN-CONTAINING PROTEIN"/>
    <property type="match status" value="1"/>
</dbReference>
<evidence type="ECO:0000259" key="2">
    <source>
        <dbReference type="Pfam" id="PF03732"/>
    </source>
</evidence>
<evidence type="ECO:0000313" key="4">
    <source>
        <dbReference type="Proteomes" id="UP000257109"/>
    </source>
</evidence>
<organism evidence="3 4">
    <name type="scientific">Mucuna pruriens</name>
    <name type="common">Velvet bean</name>
    <name type="synonym">Dolichos pruriens</name>
    <dbReference type="NCBI Taxonomy" id="157652"/>
    <lineage>
        <taxon>Eukaryota</taxon>
        <taxon>Viridiplantae</taxon>
        <taxon>Streptophyta</taxon>
        <taxon>Embryophyta</taxon>
        <taxon>Tracheophyta</taxon>
        <taxon>Spermatophyta</taxon>
        <taxon>Magnoliopsida</taxon>
        <taxon>eudicotyledons</taxon>
        <taxon>Gunneridae</taxon>
        <taxon>Pentapetalae</taxon>
        <taxon>rosids</taxon>
        <taxon>fabids</taxon>
        <taxon>Fabales</taxon>
        <taxon>Fabaceae</taxon>
        <taxon>Papilionoideae</taxon>
        <taxon>50 kb inversion clade</taxon>
        <taxon>NPAAA clade</taxon>
        <taxon>indigoferoid/millettioid clade</taxon>
        <taxon>Phaseoleae</taxon>
        <taxon>Mucuna</taxon>
    </lineage>
</organism>
<protein>
    <recommendedName>
        <fullName evidence="2">Retrotransposon gag domain-containing protein</fullName>
    </recommendedName>
</protein>
<dbReference type="AlphaFoldDB" id="A0A371IAI6"/>
<dbReference type="PANTHER" id="PTHR33223:SF8">
    <property type="entry name" value="OS04G0172440 PROTEIN"/>
    <property type="match status" value="1"/>
</dbReference>
<feature type="compositionally biased region" description="Polar residues" evidence="1">
    <location>
        <begin position="1"/>
        <end position="13"/>
    </location>
</feature>
<sequence>MNNLGTKPTQGSGTRPPLVYGAGPYVQPMGALLEVDPNEQSGPASRSQKTASPGDEKLSMLEECLQIIEGSDSHKLDVADLYLVPNVVLPADVKTPKFEKYKGRSFPRVHLAMYCRKMASYIHQDKILVHYFQDSLTGAALSWYVNMEKGHRDLVEAFLRQYKYNEDMALDRSQLQNLSKTESEGFKDYAQRWRELAAQVQPPLTEKEMVTMFIDTLSSPFYDEVEGSVASSFADLVTVGERIEPLQPLWPRQEPLYHLDHPKQTGNISPYQPANPAQGRCGKCAKYPKYLTGIAKREGKSPNSYSHDLHITFSPPTPEEHDSSDFFKATRASIPKSYDPNAKCDYHARAIGHPTEKCWGFKHKVQDP</sequence>